<dbReference type="Proteomes" id="UP000799764">
    <property type="component" value="Unassembled WGS sequence"/>
</dbReference>
<evidence type="ECO:0000313" key="3">
    <source>
        <dbReference type="Proteomes" id="UP000799764"/>
    </source>
</evidence>
<proteinExistence type="predicted"/>
<dbReference type="EMBL" id="MU001498">
    <property type="protein sequence ID" value="KAF2446246.1"/>
    <property type="molecule type" value="Genomic_DNA"/>
</dbReference>
<sequence>MSLRRGIRVSNYHARYRGGSRQMTLRNRPRPVCTSPRTLSLVSPSKDLSSHPTSHRYLHPYLYLSHLPTYPHPSSTIKSPPPHTTPHKRYQISDAASAAPPLASDTTTYPRPDQTRPDQTKRLHHPRPSHPIPSHPIPSIHVPHTCTPPSSYIPTAAP</sequence>
<organism evidence="2 3">
    <name type="scientific">Karstenula rhodostoma CBS 690.94</name>
    <dbReference type="NCBI Taxonomy" id="1392251"/>
    <lineage>
        <taxon>Eukaryota</taxon>
        <taxon>Fungi</taxon>
        <taxon>Dikarya</taxon>
        <taxon>Ascomycota</taxon>
        <taxon>Pezizomycotina</taxon>
        <taxon>Dothideomycetes</taxon>
        <taxon>Pleosporomycetidae</taxon>
        <taxon>Pleosporales</taxon>
        <taxon>Massarineae</taxon>
        <taxon>Didymosphaeriaceae</taxon>
        <taxon>Karstenula</taxon>
    </lineage>
</organism>
<feature type="compositionally biased region" description="Polar residues" evidence="1">
    <location>
        <begin position="35"/>
        <end position="52"/>
    </location>
</feature>
<feature type="region of interest" description="Disordered" evidence="1">
    <location>
        <begin position="26"/>
        <end position="53"/>
    </location>
</feature>
<accession>A0A9P4PNX8</accession>
<evidence type="ECO:0000256" key="1">
    <source>
        <dbReference type="SAM" id="MobiDB-lite"/>
    </source>
</evidence>
<protein>
    <submittedName>
        <fullName evidence="2">Uncharacterized protein</fullName>
    </submittedName>
</protein>
<evidence type="ECO:0000313" key="2">
    <source>
        <dbReference type="EMBL" id="KAF2446246.1"/>
    </source>
</evidence>
<gene>
    <name evidence="2" type="ORF">P171DRAFT_255685</name>
</gene>
<feature type="compositionally biased region" description="Low complexity" evidence="1">
    <location>
        <begin position="93"/>
        <end position="108"/>
    </location>
</feature>
<comment type="caution">
    <text evidence="2">The sequence shown here is derived from an EMBL/GenBank/DDBJ whole genome shotgun (WGS) entry which is preliminary data.</text>
</comment>
<dbReference type="AlphaFoldDB" id="A0A9P4PNX8"/>
<reference evidence="2" key="1">
    <citation type="journal article" date="2020" name="Stud. Mycol.">
        <title>101 Dothideomycetes genomes: a test case for predicting lifestyles and emergence of pathogens.</title>
        <authorList>
            <person name="Haridas S."/>
            <person name="Albert R."/>
            <person name="Binder M."/>
            <person name="Bloem J."/>
            <person name="Labutti K."/>
            <person name="Salamov A."/>
            <person name="Andreopoulos B."/>
            <person name="Baker S."/>
            <person name="Barry K."/>
            <person name="Bills G."/>
            <person name="Bluhm B."/>
            <person name="Cannon C."/>
            <person name="Castanera R."/>
            <person name="Culley D."/>
            <person name="Daum C."/>
            <person name="Ezra D."/>
            <person name="Gonzalez J."/>
            <person name="Henrissat B."/>
            <person name="Kuo A."/>
            <person name="Liang C."/>
            <person name="Lipzen A."/>
            <person name="Lutzoni F."/>
            <person name="Magnuson J."/>
            <person name="Mondo S."/>
            <person name="Nolan M."/>
            <person name="Ohm R."/>
            <person name="Pangilinan J."/>
            <person name="Park H.-J."/>
            <person name="Ramirez L."/>
            <person name="Alfaro M."/>
            <person name="Sun H."/>
            <person name="Tritt A."/>
            <person name="Yoshinaga Y."/>
            <person name="Zwiers L.-H."/>
            <person name="Turgeon B."/>
            <person name="Goodwin S."/>
            <person name="Spatafora J."/>
            <person name="Crous P."/>
            <person name="Grigoriev I."/>
        </authorList>
    </citation>
    <scope>NUCLEOTIDE SEQUENCE</scope>
    <source>
        <strain evidence="2">CBS 690.94</strain>
    </source>
</reference>
<feature type="compositionally biased region" description="Polar residues" evidence="1">
    <location>
        <begin position="147"/>
        <end position="158"/>
    </location>
</feature>
<name>A0A9P4PNX8_9PLEO</name>
<feature type="region of interest" description="Disordered" evidence="1">
    <location>
        <begin position="69"/>
        <end position="158"/>
    </location>
</feature>
<keyword evidence="3" id="KW-1185">Reference proteome</keyword>